<dbReference type="Pfam" id="PF10646">
    <property type="entry name" value="Germane"/>
    <property type="match status" value="2"/>
</dbReference>
<feature type="domain" description="GerMN" evidence="1">
    <location>
        <begin position="234"/>
        <end position="323"/>
    </location>
</feature>
<evidence type="ECO:0000313" key="3">
    <source>
        <dbReference type="Proteomes" id="UP000662904"/>
    </source>
</evidence>
<feature type="domain" description="GerMN" evidence="1">
    <location>
        <begin position="83"/>
        <end position="171"/>
    </location>
</feature>
<reference evidence="2" key="1">
    <citation type="submission" date="2020-07" db="EMBL/GenBank/DDBJ databases">
        <title>Koleobacter methoxysyntrophicus gen. nov., sp. nov., a novel anaerobic bacterium isolated from deep subsurface oil field and proposal of Koleobacterales ord. nov. in the phylum Firmicutes.</title>
        <authorList>
            <person name="Sakamoto S."/>
            <person name="Tamaki H."/>
        </authorList>
    </citation>
    <scope>NUCLEOTIDE SEQUENCE</scope>
    <source>
        <strain evidence="2">NRmbB1</strain>
    </source>
</reference>
<name>A0A8A0RPX9_9FIRM</name>
<keyword evidence="3" id="KW-1185">Reference proteome</keyword>
<dbReference type="EMBL" id="CP059066">
    <property type="protein sequence ID" value="QSQ10431.1"/>
    <property type="molecule type" value="Genomic_DNA"/>
</dbReference>
<dbReference type="AlphaFoldDB" id="A0A8A0RPX9"/>
<proteinExistence type="predicted"/>
<evidence type="ECO:0000313" key="2">
    <source>
        <dbReference type="EMBL" id="QSQ10431.1"/>
    </source>
</evidence>
<dbReference type="InterPro" id="IPR019606">
    <property type="entry name" value="GerMN"/>
</dbReference>
<dbReference type="Proteomes" id="UP000662904">
    <property type="component" value="Chromosome"/>
</dbReference>
<gene>
    <name evidence="2" type="primary">gerM_2</name>
    <name evidence="2" type="ORF">H0A61_02838</name>
</gene>
<dbReference type="SMART" id="SM00909">
    <property type="entry name" value="Germane"/>
    <property type="match status" value="2"/>
</dbReference>
<evidence type="ECO:0000259" key="1">
    <source>
        <dbReference type="SMART" id="SM00909"/>
    </source>
</evidence>
<protein>
    <submittedName>
        <fullName evidence="2">Spore germination protein GerM</fullName>
    </submittedName>
</protein>
<dbReference type="PROSITE" id="PS51257">
    <property type="entry name" value="PROKAR_LIPOPROTEIN"/>
    <property type="match status" value="1"/>
</dbReference>
<organism evidence="2 3">
    <name type="scientific">Koleobacter methoxysyntrophicus</name>
    <dbReference type="NCBI Taxonomy" id="2751313"/>
    <lineage>
        <taxon>Bacteria</taxon>
        <taxon>Bacillati</taxon>
        <taxon>Bacillota</taxon>
        <taxon>Clostridia</taxon>
        <taxon>Koleobacterales</taxon>
        <taxon>Koleobacteraceae</taxon>
        <taxon>Koleobacter</taxon>
    </lineage>
</organism>
<sequence length="346" mass="38432">MMVLQRVVKDVLLILLSAIIIAGCGDFKAGTSGTPDVEREISYCSLPPDGERLEKIIAYFVTTKGIYLYPQTIEIPGGTREPVKTALEHLIKGPQRDWGKSVIPEGTKLISLEISDNCAEVNFSKEFLERPYNLMVLDKLKLQAVHHTLREFEDISKVTILVEGQPYEGDSRFSPWLNSISEENTNPTPSDDERYFKILVYLADEGGHLLIPVTRRVDIKGGFDNGRVPLKDLAVEAINQLINGPEESEKLAPTVPKGVELRDLYIKDNTAYVDIGKEIIIKNINKEINEKLAIESIVYTLTSLSGINQVQFLIDGKVMGSISGSVNISKPIKPSKWINLVSPDGL</sequence>
<accession>A0A8A0RPX9</accession>
<dbReference type="KEGG" id="kme:H0A61_02838"/>